<dbReference type="EC" id="2.1.3.15" evidence="2"/>
<keyword evidence="6" id="KW-0276">Fatty acid metabolism</keyword>
<proteinExistence type="predicted"/>
<keyword evidence="7" id="KW-0067">ATP-binding</keyword>
<evidence type="ECO:0000256" key="9">
    <source>
        <dbReference type="ARBA" id="ARBA00023160"/>
    </source>
</evidence>
<evidence type="ECO:0000313" key="12">
    <source>
        <dbReference type="EMBL" id="SUZ51016.1"/>
    </source>
</evidence>
<keyword evidence="4" id="KW-0808">Transferase</keyword>
<organism evidence="12">
    <name type="scientific">marine metagenome</name>
    <dbReference type="NCBI Taxonomy" id="408172"/>
    <lineage>
        <taxon>unclassified sequences</taxon>
        <taxon>metagenomes</taxon>
        <taxon>ecological metagenomes</taxon>
    </lineage>
</organism>
<dbReference type="InterPro" id="IPR001095">
    <property type="entry name" value="Acetyl_CoA_COase_a_su"/>
</dbReference>
<name>A0A381N8S9_9ZZZZ</name>
<comment type="catalytic activity">
    <reaction evidence="10">
        <text>N(6)-carboxybiotinyl-L-lysyl-[protein] + acetyl-CoA = N(6)-biotinyl-L-lysyl-[protein] + malonyl-CoA</text>
        <dbReference type="Rhea" id="RHEA:54728"/>
        <dbReference type="Rhea" id="RHEA-COMP:10505"/>
        <dbReference type="Rhea" id="RHEA-COMP:10506"/>
        <dbReference type="ChEBI" id="CHEBI:57288"/>
        <dbReference type="ChEBI" id="CHEBI:57384"/>
        <dbReference type="ChEBI" id="CHEBI:83144"/>
        <dbReference type="ChEBI" id="CHEBI:83145"/>
        <dbReference type="EC" id="2.1.3.15"/>
    </reaction>
</comment>
<dbReference type="GO" id="GO:0005524">
    <property type="term" value="F:ATP binding"/>
    <property type="evidence" value="ECO:0007669"/>
    <property type="project" value="UniProtKB-KW"/>
</dbReference>
<evidence type="ECO:0000256" key="6">
    <source>
        <dbReference type="ARBA" id="ARBA00022832"/>
    </source>
</evidence>
<evidence type="ECO:0000256" key="7">
    <source>
        <dbReference type="ARBA" id="ARBA00022840"/>
    </source>
</evidence>
<dbReference type="PROSITE" id="PS50989">
    <property type="entry name" value="COA_CT_CTER"/>
    <property type="match status" value="1"/>
</dbReference>
<evidence type="ECO:0000256" key="2">
    <source>
        <dbReference type="ARBA" id="ARBA00011883"/>
    </source>
</evidence>
<dbReference type="PRINTS" id="PR01069">
    <property type="entry name" value="ACCCTRFRASEA"/>
</dbReference>
<gene>
    <name evidence="12" type="ORF">METZ01_LOCUS3870</name>
</gene>
<keyword evidence="8" id="KW-0443">Lipid metabolism</keyword>
<comment type="pathway">
    <text evidence="1">Lipid metabolism; malonyl-CoA biosynthesis; malonyl-CoA from acetyl-CoA: step 1/1.</text>
</comment>
<feature type="domain" description="CoA carboxyltransferase C-terminal" evidence="11">
    <location>
        <begin position="17"/>
        <end position="191"/>
    </location>
</feature>
<dbReference type="InterPro" id="IPR011763">
    <property type="entry name" value="COA_CT_C"/>
</dbReference>
<evidence type="ECO:0000256" key="5">
    <source>
        <dbReference type="ARBA" id="ARBA00022741"/>
    </source>
</evidence>
<dbReference type="GO" id="GO:0009317">
    <property type="term" value="C:acetyl-CoA carboxylase complex"/>
    <property type="evidence" value="ECO:0007669"/>
    <property type="project" value="InterPro"/>
</dbReference>
<dbReference type="SUPFAM" id="SSF52096">
    <property type="entry name" value="ClpP/crotonase"/>
    <property type="match status" value="1"/>
</dbReference>
<dbReference type="Pfam" id="PF03255">
    <property type="entry name" value="ACCA"/>
    <property type="match status" value="1"/>
</dbReference>
<sequence>LGQPFQLTFEQAPDFTYSPESIDKLSEYEKYELSYHPERPKYLDYLAIFSAVEPCFESNVFGNCLIQTHRAEMENIPVMLIGQQSGPSSDYSEIRKALQNSDEVTRWNHGMPVPASYERAIKAIKLADQEGRIIIIFVDTPGADPTEESEANGIAWRIGDTIHALADVNVPTLSLIINRACSGGAIALTGC</sequence>
<evidence type="ECO:0000259" key="11">
    <source>
        <dbReference type="PROSITE" id="PS50989"/>
    </source>
</evidence>
<evidence type="ECO:0000256" key="8">
    <source>
        <dbReference type="ARBA" id="ARBA00023098"/>
    </source>
</evidence>
<dbReference type="UniPathway" id="UPA00655">
    <property type="reaction ID" value="UER00711"/>
</dbReference>
<dbReference type="InterPro" id="IPR029045">
    <property type="entry name" value="ClpP/crotonase-like_dom_sf"/>
</dbReference>
<accession>A0A381N8S9</accession>
<keyword evidence="3" id="KW-0444">Lipid biosynthesis</keyword>
<dbReference type="GO" id="GO:2001295">
    <property type="term" value="P:malonyl-CoA biosynthetic process"/>
    <property type="evidence" value="ECO:0007669"/>
    <property type="project" value="UniProtKB-UniPathway"/>
</dbReference>
<feature type="non-terminal residue" evidence="12">
    <location>
        <position position="191"/>
    </location>
</feature>
<evidence type="ECO:0000256" key="3">
    <source>
        <dbReference type="ARBA" id="ARBA00022516"/>
    </source>
</evidence>
<keyword evidence="5" id="KW-0547">Nucleotide-binding</keyword>
<reference evidence="12" key="1">
    <citation type="submission" date="2018-05" db="EMBL/GenBank/DDBJ databases">
        <authorList>
            <person name="Lanie J.A."/>
            <person name="Ng W.-L."/>
            <person name="Kazmierczak K.M."/>
            <person name="Andrzejewski T.M."/>
            <person name="Davidsen T.M."/>
            <person name="Wayne K.J."/>
            <person name="Tettelin H."/>
            <person name="Glass J.I."/>
            <person name="Rusch D."/>
            <person name="Podicherti R."/>
            <person name="Tsui H.-C.T."/>
            <person name="Winkler M.E."/>
        </authorList>
    </citation>
    <scope>NUCLEOTIDE SEQUENCE</scope>
</reference>
<keyword evidence="9" id="KW-0275">Fatty acid biosynthesis</keyword>
<evidence type="ECO:0000256" key="10">
    <source>
        <dbReference type="ARBA" id="ARBA00049152"/>
    </source>
</evidence>
<protein>
    <recommendedName>
        <fullName evidence="2">acetyl-CoA carboxytransferase</fullName>
        <ecNumber evidence="2">2.1.3.15</ecNumber>
    </recommendedName>
</protein>
<dbReference type="GO" id="GO:0016743">
    <property type="term" value="F:carboxyl- or carbamoyltransferase activity"/>
    <property type="evidence" value="ECO:0007669"/>
    <property type="project" value="InterPro"/>
</dbReference>
<dbReference type="EMBL" id="UINC01000201">
    <property type="protein sequence ID" value="SUZ51016.1"/>
    <property type="molecule type" value="Genomic_DNA"/>
</dbReference>
<dbReference type="GO" id="GO:0006633">
    <property type="term" value="P:fatty acid biosynthetic process"/>
    <property type="evidence" value="ECO:0007669"/>
    <property type="project" value="UniProtKB-KW"/>
</dbReference>
<dbReference type="Gene3D" id="3.90.226.10">
    <property type="entry name" value="2-enoyl-CoA Hydratase, Chain A, domain 1"/>
    <property type="match status" value="1"/>
</dbReference>
<evidence type="ECO:0000256" key="4">
    <source>
        <dbReference type="ARBA" id="ARBA00022679"/>
    </source>
</evidence>
<dbReference type="GO" id="GO:0003989">
    <property type="term" value="F:acetyl-CoA carboxylase activity"/>
    <property type="evidence" value="ECO:0007669"/>
    <property type="project" value="InterPro"/>
</dbReference>
<dbReference type="PANTHER" id="PTHR42853">
    <property type="entry name" value="ACETYL-COENZYME A CARBOXYLASE CARBOXYL TRANSFERASE SUBUNIT ALPHA"/>
    <property type="match status" value="1"/>
</dbReference>
<dbReference type="PANTHER" id="PTHR42853:SF3">
    <property type="entry name" value="ACETYL-COENZYME A CARBOXYLASE CARBOXYL TRANSFERASE SUBUNIT ALPHA, CHLOROPLASTIC"/>
    <property type="match status" value="1"/>
</dbReference>
<dbReference type="AlphaFoldDB" id="A0A381N8S9"/>
<feature type="non-terminal residue" evidence="12">
    <location>
        <position position="1"/>
    </location>
</feature>
<evidence type="ECO:0000256" key="1">
    <source>
        <dbReference type="ARBA" id="ARBA00004956"/>
    </source>
</evidence>